<sequence length="107" mass="12836">MKWLARISLTEQSDRKQVNVVIEISNEQHEHLYTYTAITHDAYLCFHRGWHWRKNMINVYCQHATQHFNVSLRLTHPVTHITTDSAVLHPSIFETHRFDESRKLKLK</sequence>
<proteinExistence type="predicted"/>
<reference evidence="1 2" key="1">
    <citation type="journal article" date="2019" name="Nat. Microbiol.">
        <title>Genomic variation and strain-specific functional adaptation in the human gut microbiome during early life.</title>
        <authorList>
            <person name="Vatanen T."/>
            <person name="Plichta D.R."/>
            <person name="Somani J."/>
            <person name="Munch P.C."/>
            <person name="Arthur T.D."/>
            <person name="Hall A.B."/>
            <person name="Rudolf S."/>
            <person name="Oakeley E.J."/>
            <person name="Ke X."/>
            <person name="Young R.A."/>
            <person name="Haiser H.J."/>
            <person name="Kolde R."/>
            <person name="Yassour M."/>
            <person name="Luopajarvi K."/>
            <person name="Siljander H."/>
            <person name="Virtanen S.M."/>
            <person name="Ilonen J."/>
            <person name="Uibo R."/>
            <person name="Tillmann V."/>
            <person name="Mokurov S."/>
            <person name="Dorshakova N."/>
            <person name="Porter J.A."/>
            <person name="McHardy A.C."/>
            <person name="Lahdesmaki H."/>
            <person name="Vlamakis H."/>
            <person name="Huttenhower C."/>
            <person name="Knip M."/>
            <person name="Xavier R.J."/>
        </authorList>
    </citation>
    <scope>NUCLEOTIDE SEQUENCE [LARGE SCALE GENOMIC DNA]</scope>
    <source>
        <strain evidence="1 2">RJX1047</strain>
    </source>
</reference>
<dbReference type="EMBL" id="SLTU01000001">
    <property type="protein sequence ID" value="TDA75593.1"/>
    <property type="molecule type" value="Genomic_DNA"/>
</dbReference>
<evidence type="ECO:0000313" key="2">
    <source>
        <dbReference type="Proteomes" id="UP000294527"/>
    </source>
</evidence>
<protein>
    <submittedName>
        <fullName evidence="1">Uncharacterized protein</fullName>
    </submittedName>
</protein>
<accession>A0A4R4GHU6</accession>
<comment type="caution">
    <text evidence="1">The sequence shown here is derived from an EMBL/GenBank/DDBJ whole genome shotgun (WGS) entry which is preliminary data.</text>
</comment>
<name>A0A4R4GHU6_9BACT</name>
<dbReference type="RefSeq" id="WP_129640586.1">
    <property type="nucleotide sequence ID" value="NZ_CP072246.1"/>
</dbReference>
<dbReference type="Proteomes" id="UP000294527">
    <property type="component" value="Unassembled WGS sequence"/>
</dbReference>
<dbReference type="AlphaFoldDB" id="A0A4R4GHU6"/>
<organism evidence="1 2">
    <name type="scientific">Phocaeicola dorei</name>
    <dbReference type="NCBI Taxonomy" id="357276"/>
    <lineage>
        <taxon>Bacteria</taxon>
        <taxon>Pseudomonadati</taxon>
        <taxon>Bacteroidota</taxon>
        <taxon>Bacteroidia</taxon>
        <taxon>Bacteroidales</taxon>
        <taxon>Bacteroidaceae</taxon>
        <taxon>Phocaeicola</taxon>
    </lineage>
</organism>
<evidence type="ECO:0000313" key="1">
    <source>
        <dbReference type="EMBL" id="TDA75593.1"/>
    </source>
</evidence>
<gene>
    <name evidence="1" type="ORF">E1I98_04055</name>
</gene>